<evidence type="ECO:0000256" key="5">
    <source>
        <dbReference type="ARBA" id="ARBA00023136"/>
    </source>
</evidence>
<evidence type="ECO:0000313" key="8">
    <source>
        <dbReference type="EMBL" id="CCI82241.1"/>
    </source>
</evidence>
<evidence type="ECO:0000256" key="6">
    <source>
        <dbReference type="SAM" id="Phobius"/>
    </source>
</evidence>
<feature type="domain" description="GtrA/DPMS transmembrane" evidence="7">
    <location>
        <begin position="32"/>
        <end position="146"/>
    </location>
</feature>
<dbReference type="STRING" id="1423758.FC41_GL000590"/>
<comment type="subcellular location">
    <subcellularLocation>
        <location evidence="1">Membrane</location>
        <topology evidence="1">Multi-pass membrane protein</topology>
    </subcellularLocation>
</comment>
<dbReference type="Proteomes" id="UP000009320">
    <property type="component" value="Unassembled WGS sequence"/>
</dbReference>
<comment type="caution">
    <text evidence="8">The sequence shown here is derived from an EMBL/GenBank/DDBJ whole genome shotgun (WGS) entry which is preliminary data.</text>
</comment>
<dbReference type="AlphaFoldDB" id="I7JV54"/>
<dbReference type="Pfam" id="PF04138">
    <property type="entry name" value="GtrA_DPMS_TM"/>
    <property type="match status" value="1"/>
</dbReference>
<keyword evidence="5 6" id="KW-0472">Membrane</keyword>
<dbReference type="PANTHER" id="PTHR38459">
    <property type="entry name" value="PROPHAGE BACTOPRENOL-LINKED GLUCOSE TRANSLOCASE HOMOLOG"/>
    <property type="match status" value="1"/>
</dbReference>
<organism evidence="8 9">
    <name type="scientific">Lactobacillus hominis DSM 23910 = CRBIP 24.179</name>
    <dbReference type="NCBI Taxonomy" id="1423758"/>
    <lineage>
        <taxon>Bacteria</taxon>
        <taxon>Bacillati</taxon>
        <taxon>Bacillota</taxon>
        <taxon>Bacilli</taxon>
        <taxon>Lactobacillales</taxon>
        <taxon>Lactobacillaceae</taxon>
        <taxon>Lactobacillus</taxon>
    </lineage>
</organism>
<evidence type="ECO:0000256" key="1">
    <source>
        <dbReference type="ARBA" id="ARBA00004141"/>
    </source>
</evidence>
<dbReference type="RefSeq" id="WP_008471267.1">
    <property type="nucleotide sequence ID" value="NZ_AYZP01000013.1"/>
</dbReference>
<feature type="transmembrane region" description="Helical" evidence="6">
    <location>
        <begin position="126"/>
        <end position="144"/>
    </location>
</feature>
<protein>
    <submittedName>
        <fullName evidence="8">Putative cellwall teichoic acid glycosylation protein</fullName>
    </submittedName>
</protein>
<feature type="transmembrane region" description="Helical" evidence="6">
    <location>
        <begin position="96"/>
        <end position="120"/>
    </location>
</feature>
<keyword evidence="9" id="KW-1185">Reference proteome</keyword>
<comment type="similarity">
    <text evidence="2">Belongs to the GtrA family.</text>
</comment>
<evidence type="ECO:0000256" key="2">
    <source>
        <dbReference type="ARBA" id="ARBA00009399"/>
    </source>
</evidence>
<sequence length="169" mass="20014">MTKHHHAKGVTKKQLRKLGNKLVLRHRNFYVYVVFGFLAALINIFTFWLFHNIWKIPWFYANILAFIISNLASFVFNKHGVFIENVDKSHSIIYQLSLFFLYRILSLIPDNIIMFLGMSWLHWNTFIVKIIDQIVVGIFNYLTTKSIFLKSSSKVAKIFRKRLRASKKS</sequence>
<evidence type="ECO:0000256" key="4">
    <source>
        <dbReference type="ARBA" id="ARBA00022989"/>
    </source>
</evidence>
<keyword evidence="4 6" id="KW-1133">Transmembrane helix</keyword>
<dbReference type="GO" id="GO:0005886">
    <property type="term" value="C:plasma membrane"/>
    <property type="evidence" value="ECO:0007669"/>
    <property type="project" value="TreeGrafter"/>
</dbReference>
<reference evidence="8 9" key="1">
    <citation type="submission" date="2012-06" db="EMBL/GenBank/DDBJ databases">
        <title>Draft Genome Sequence of Lactobacillus hominis Strain CRBIP 24.179T, isolated from human intestine.</title>
        <authorList>
            <person name="Cousin S."/>
            <person name="Ma L."/>
            <person name="Bizet C."/>
            <person name="Loux V."/>
            <person name="Bouchier C."/>
            <person name="Clermont D."/>
            <person name="Creno S."/>
        </authorList>
    </citation>
    <scope>NUCLEOTIDE SEQUENCE [LARGE SCALE GENOMIC DNA]</scope>
    <source>
        <strain evidence="9">CRBIP 24.179T</strain>
    </source>
</reference>
<proteinExistence type="inferred from homology"/>
<accession>I7JV54</accession>
<evidence type="ECO:0000313" key="9">
    <source>
        <dbReference type="Proteomes" id="UP000009320"/>
    </source>
</evidence>
<evidence type="ECO:0000259" key="7">
    <source>
        <dbReference type="Pfam" id="PF04138"/>
    </source>
</evidence>
<dbReference type="OrthoDB" id="2317964at2"/>
<keyword evidence="3 6" id="KW-0812">Transmembrane</keyword>
<dbReference type="GO" id="GO:0000271">
    <property type="term" value="P:polysaccharide biosynthetic process"/>
    <property type="evidence" value="ECO:0007669"/>
    <property type="project" value="InterPro"/>
</dbReference>
<evidence type="ECO:0000256" key="3">
    <source>
        <dbReference type="ARBA" id="ARBA00022692"/>
    </source>
</evidence>
<feature type="transmembrane region" description="Helical" evidence="6">
    <location>
        <begin position="29"/>
        <end position="50"/>
    </location>
</feature>
<dbReference type="InterPro" id="IPR007267">
    <property type="entry name" value="GtrA_DPMS_TM"/>
</dbReference>
<dbReference type="GeneID" id="82847464"/>
<dbReference type="PANTHER" id="PTHR38459:SF5">
    <property type="entry name" value="CELL WALL TEICHOIC ACID GLYCOSYLATION PROTEIN GTCA"/>
    <property type="match status" value="1"/>
</dbReference>
<dbReference type="InterPro" id="IPR051401">
    <property type="entry name" value="GtrA_CellWall_Glycosyl"/>
</dbReference>
<dbReference type="eggNOG" id="COG2246">
    <property type="taxonomic scope" value="Bacteria"/>
</dbReference>
<gene>
    <name evidence="8" type="ORF">BN55_02735</name>
</gene>
<feature type="transmembrane region" description="Helical" evidence="6">
    <location>
        <begin position="56"/>
        <end position="76"/>
    </location>
</feature>
<dbReference type="EMBL" id="CAKE01000019">
    <property type="protein sequence ID" value="CCI82241.1"/>
    <property type="molecule type" value="Genomic_DNA"/>
</dbReference>
<dbReference type="PATRIC" id="fig|1423758.3.peg.596"/>
<name>I7JV54_9LACO</name>